<evidence type="ECO:0000313" key="3">
    <source>
        <dbReference type="EMBL" id="PHQ52335.1"/>
    </source>
</evidence>
<dbReference type="SUPFAM" id="SSF56601">
    <property type="entry name" value="beta-lactamase/transpeptidase-like"/>
    <property type="match status" value="1"/>
</dbReference>
<dbReference type="InterPro" id="IPR012338">
    <property type="entry name" value="Beta-lactam/transpept-like"/>
</dbReference>
<evidence type="ECO:0000256" key="1">
    <source>
        <dbReference type="SAM" id="MobiDB-lite"/>
    </source>
</evidence>
<dbReference type="PANTHER" id="PTHR43319:SF3">
    <property type="entry name" value="BETA-LACTAMASE-RELATED DOMAIN-CONTAINING PROTEIN"/>
    <property type="match status" value="1"/>
</dbReference>
<keyword evidence="4" id="KW-1185">Reference proteome</keyword>
<reference evidence="3 4" key="1">
    <citation type="journal article" date="2017" name="Biochemistry">
        <title>Identification of the Biosynthetic Pathway for the Antibiotic Bicyclomycin.</title>
        <authorList>
            <person name="Patteson J."/>
            <person name="Cai W."/>
            <person name="Johnson R.A."/>
            <person name="Santa Maria K."/>
            <person name="Li B."/>
        </authorList>
    </citation>
    <scope>NUCLEOTIDE SEQUENCE [LARGE SCALE GENOMIC DNA]</scope>
    <source>
        <strain evidence="3 4">ATCC 21532</strain>
    </source>
</reference>
<gene>
    <name evidence="3" type="ORF">BLA24_07715</name>
</gene>
<dbReference type="EMBL" id="NHZO01000084">
    <property type="protein sequence ID" value="PHQ52335.1"/>
    <property type="molecule type" value="Genomic_DNA"/>
</dbReference>
<feature type="compositionally biased region" description="Polar residues" evidence="1">
    <location>
        <begin position="243"/>
        <end position="257"/>
    </location>
</feature>
<dbReference type="Pfam" id="PF00144">
    <property type="entry name" value="Beta-lactamase"/>
    <property type="match status" value="1"/>
</dbReference>
<dbReference type="Proteomes" id="UP000222531">
    <property type="component" value="Unassembled WGS sequence"/>
</dbReference>
<evidence type="ECO:0000313" key="4">
    <source>
        <dbReference type="Proteomes" id="UP000222531"/>
    </source>
</evidence>
<protein>
    <recommendedName>
        <fullName evidence="2">Beta-lactamase-related domain-containing protein</fullName>
    </recommendedName>
</protein>
<dbReference type="PANTHER" id="PTHR43319">
    <property type="entry name" value="BETA-LACTAMASE-RELATED"/>
    <property type="match status" value="1"/>
</dbReference>
<name>A0A2G1XM55_STRCJ</name>
<evidence type="ECO:0000259" key="2">
    <source>
        <dbReference type="Pfam" id="PF00144"/>
    </source>
</evidence>
<feature type="region of interest" description="Disordered" evidence="1">
    <location>
        <begin position="243"/>
        <end position="279"/>
    </location>
</feature>
<accession>A0A2G1XM55</accession>
<feature type="domain" description="Beta-lactamase-related" evidence="2">
    <location>
        <begin position="3"/>
        <end position="200"/>
    </location>
</feature>
<proteinExistence type="predicted"/>
<dbReference type="Gene3D" id="3.40.710.10">
    <property type="entry name" value="DD-peptidase/beta-lactamase superfamily"/>
    <property type="match status" value="1"/>
</dbReference>
<sequence>MTNVWSTTKTMTALCALVLADRTELDLYAPVAKYWPEFGAAGKDRIEVRHLLSHTAGLPRLGPANDAGRPVRLGEGHRSAGPPAPRWEPGTASGYHRFTHGFLIGEVIRRICQQSIGAYFADQIATRLDADFHIGLAAEHDHRVSDVVPAPGPAPSANPHVAIPVGAYVTAQDTWSTQWRRAAIPTADGYGNARSVAAVQSVLAAGGRRRRGAFFPKQPAARCSTNSPTALISCWAYPSDSAWATPSTPATPQSRQPTPTPATGEGEAGHWSSTISTHT</sequence>
<organism evidence="3 4">
    <name type="scientific">Streptomyces cinnamoneus</name>
    <name type="common">Streptoverticillium cinnamoneum</name>
    <dbReference type="NCBI Taxonomy" id="53446"/>
    <lineage>
        <taxon>Bacteria</taxon>
        <taxon>Bacillati</taxon>
        <taxon>Actinomycetota</taxon>
        <taxon>Actinomycetes</taxon>
        <taxon>Kitasatosporales</taxon>
        <taxon>Streptomycetaceae</taxon>
        <taxon>Streptomyces</taxon>
        <taxon>Streptomyces cinnamoneus group</taxon>
    </lineage>
</organism>
<dbReference type="InterPro" id="IPR052907">
    <property type="entry name" value="Beta-lactamase/esterase"/>
</dbReference>
<dbReference type="InterPro" id="IPR001466">
    <property type="entry name" value="Beta-lactam-related"/>
</dbReference>
<dbReference type="AlphaFoldDB" id="A0A2G1XM55"/>
<comment type="caution">
    <text evidence="3">The sequence shown here is derived from an EMBL/GenBank/DDBJ whole genome shotgun (WGS) entry which is preliminary data.</text>
</comment>